<gene>
    <name evidence="1" type="ORF">HZF10_14470</name>
</gene>
<dbReference type="InterPro" id="IPR036520">
    <property type="entry name" value="UPF0759_sf"/>
</dbReference>
<dbReference type="InterPro" id="IPR002763">
    <property type="entry name" value="DUF72"/>
</dbReference>
<dbReference type="Proteomes" id="UP000535020">
    <property type="component" value="Unassembled WGS sequence"/>
</dbReference>
<proteinExistence type="predicted"/>
<dbReference type="PANTHER" id="PTHR30348">
    <property type="entry name" value="UNCHARACTERIZED PROTEIN YECE"/>
    <property type="match status" value="1"/>
</dbReference>
<evidence type="ECO:0000313" key="1">
    <source>
        <dbReference type="EMBL" id="NYA72130.1"/>
    </source>
</evidence>
<dbReference type="RefSeq" id="WP_176006935.1">
    <property type="nucleotide sequence ID" value="NZ_JABWMI010000015.1"/>
</dbReference>
<evidence type="ECO:0000313" key="2">
    <source>
        <dbReference type="Proteomes" id="UP000535020"/>
    </source>
</evidence>
<dbReference type="PANTHER" id="PTHR30348:SF4">
    <property type="entry name" value="DUF72 DOMAIN-CONTAINING PROTEIN"/>
    <property type="match status" value="1"/>
</dbReference>
<name>A0A7Y8Y4E0_9FLAO</name>
<sequence>MQRLLIGTSAYNNGYWKGLFYPSDMPSKQWFSFYCEHFGTFEINATFYRFPTLKTMKTWHQKSPDGFVYSVKAPKLITHLKRFTDCDEEIAQFYKVCHEGLGRKLGWILFQLPPSFAYDESKLDMIVDSLDKTFFNVVEFRHRSWWRDDVLEKLEQNNIGFCSPSYPNLPEDIVISNGTAYIRLHGKPKLFYSAYSREHLEFLLKKCEDAKTVVIYFNNTASTAGIENALELKKMISRKTHNDYL</sequence>
<keyword evidence="2" id="KW-1185">Reference proteome</keyword>
<reference evidence="1 2" key="1">
    <citation type="submission" date="2020-07" db="EMBL/GenBank/DDBJ databases">
        <authorList>
            <person name="Sun Q."/>
        </authorList>
    </citation>
    <scope>NUCLEOTIDE SEQUENCE [LARGE SCALE GENOMIC DNA]</scope>
    <source>
        <strain evidence="1 2">MAH-1</strain>
    </source>
</reference>
<organism evidence="1 2">
    <name type="scientific">Flavobacterium agri</name>
    <dbReference type="NCBI Taxonomy" id="2743471"/>
    <lineage>
        <taxon>Bacteria</taxon>
        <taxon>Pseudomonadati</taxon>
        <taxon>Bacteroidota</taxon>
        <taxon>Flavobacteriia</taxon>
        <taxon>Flavobacteriales</taxon>
        <taxon>Flavobacteriaceae</taxon>
        <taxon>Flavobacterium</taxon>
    </lineage>
</organism>
<comment type="caution">
    <text evidence="1">The sequence shown here is derived from an EMBL/GenBank/DDBJ whole genome shotgun (WGS) entry which is preliminary data.</text>
</comment>
<protein>
    <submittedName>
        <fullName evidence="1">DUF72 domain-containing protein</fullName>
    </submittedName>
</protein>
<dbReference type="EMBL" id="JACBJI010000006">
    <property type="protein sequence ID" value="NYA72130.1"/>
    <property type="molecule type" value="Genomic_DNA"/>
</dbReference>
<dbReference type="Gene3D" id="3.20.20.410">
    <property type="entry name" value="Protein of unknown function UPF0759"/>
    <property type="match status" value="1"/>
</dbReference>
<dbReference type="Pfam" id="PF01904">
    <property type="entry name" value="DUF72"/>
    <property type="match status" value="1"/>
</dbReference>
<accession>A0A7Y8Y4E0</accession>
<dbReference type="AlphaFoldDB" id="A0A7Y8Y4E0"/>
<dbReference type="SUPFAM" id="SSF117396">
    <property type="entry name" value="TM1631-like"/>
    <property type="match status" value="1"/>
</dbReference>